<dbReference type="EMBL" id="CP002955">
    <property type="protein sequence ID" value="AEL25916.1"/>
    <property type="molecule type" value="Genomic_DNA"/>
</dbReference>
<dbReference type="HOGENOM" id="CLU_059145_0_0_10"/>
<dbReference type="Proteomes" id="UP000001635">
    <property type="component" value="Chromosome"/>
</dbReference>
<organism evidence="1 2">
    <name type="scientific">Cyclobacterium marinum (strain ATCC 25205 / DSM 745 / LMG 13164 / NCIMB 1802)</name>
    <name type="common">Flectobacillus marinus</name>
    <dbReference type="NCBI Taxonomy" id="880070"/>
    <lineage>
        <taxon>Bacteria</taxon>
        <taxon>Pseudomonadati</taxon>
        <taxon>Bacteroidota</taxon>
        <taxon>Cytophagia</taxon>
        <taxon>Cytophagales</taxon>
        <taxon>Cyclobacteriaceae</taxon>
        <taxon>Cyclobacterium</taxon>
    </lineage>
</organism>
<protein>
    <recommendedName>
        <fullName evidence="3">Lipoprotein</fullName>
    </recommendedName>
</protein>
<name>G0J3U2_CYCMS</name>
<dbReference type="InterPro" id="IPR011048">
    <property type="entry name" value="Haem_d1_sf"/>
</dbReference>
<keyword evidence="2" id="KW-1185">Reference proteome</keyword>
<dbReference type="OrthoDB" id="833511at2"/>
<dbReference type="PROSITE" id="PS51257">
    <property type="entry name" value="PROKAR_LIPOPROTEIN"/>
    <property type="match status" value="1"/>
</dbReference>
<evidence type="ECO:0000313" key="2">
    <source>
        <dbReference type="Proteomes" id="UP000001635"/>
    </source>
</evidence>
<dbReference type="InterPro" id="IPR025316">
    <property type="entry name" value="DUF4221"/>
</dbReference>
<proteinExistence type="predicted"/>
<dbReference type="RefSeq" id="WP_014020209.1">
    <property type="nucleotide sequence ID" value="NC_015914.1"/>
</dbReference>
<evidence type="ECO:0008006" key="3">
    <source>
        <dbReference type="Google" id="ProtNLM"/>
    </source>
</evidence>
<accession>G0J3U2</accession>
<dbReference type="KEGG" id="cmr:Cycma_2171"/>
<dbReference type="eggNOG" id="ENOG5032TA5">
    <property type="taxonomic scope" value="Bacteria"/>
</dbReference>
<dbReference type="Pfam" id="PF13970">
    <property type="entry name" value="DUF4221"/>
    <property type="match status" value="1"/>
</dbReference>
<dbReference type="AlphaFoldDB" id="G0J3U2"/>
<dbReference type="STRING" id="880070.Cycma_2171"/>
<sequence>MKSSYYCLFFAFIFACKGTNEKTDQDLLGFEITTDTVIVDPGQEILFLTWKLGLSTLSEDKKYLYNFNNQDFAIEQINLNSLKLEKKYPFEKEGPNGVGEYLMDFSLIDNDQLFFRTFTGEGVFNWQGNKLESFNLANLGKEKGLLEETDRAYKILSYSPEGKKFVSLITNYQSKTNTLAIIDREKQTFVKHAIPAVDKASDFEVFLNDGKSAFGLGSYRFLINEGSNIILGTNVSNELYVVNQKSDSLQLLSYKSDLTPIQKTGSYPAETSDMDEFKSYWQKIQEDINFREPYWDEKKQVYYRISYHTKFDENAKIPEGGMFPSPNGVEAYLTILDKDLNLIKEGEFPQLNRVPEFHFAKDGKLWLFENIEDEMGFVRFNISW</sequence>
<gene>
    <name evidence="1" type="ordered locus">Cycma_2171</name>
</gene>
<reference evidence="2" key="1">
    <citation type="submission" date="2011-07" db="EMBL/GenBank/DDBJ databases">
        <title>The complete genome of Cyclobacterium marinum DSM 745.</title>
        <authorList>
            <person name="Lucas S."/>
            <person name="Han J."/>
            <person name="Lapidus A."/>
            <person name="Bruce D."/>
            <person name="Goodwin L."/>
            <person name="Pitluck S."/>
            <person name="Peters L."/>
            <person name="Kyrpides N."/>
            <person name="Mavromatis K."/>
            <person name="Ivanova N."/>
            <person name="Ovchinnikova G."/>
            <person name="Chertkov O."/>
            <person name="Detter J.C."/>
            <person name="Tapia R."/>
            <person name="Han C."/>
            <person name="Land M."/>
            <person name="Hauser L."/>
            <person name="Markowitz V."/>
            <person name="Cheng J.-F."/>
            <person name="Hugenholtz P."/>
            <person name="Woyke T."/>
            <person name="Wu D."/>
            <person name="Tindall B."/>
            <person name="Schuetze A."/>
            <person name="Brambilla E."/>
            <person name="Klenk H.-P."/>
            <person name="Eisen J.A."/>
        </authorList>
    </citation>
    <scope>NUCLEOTIDE SEQUENCE [LARGE SCALE GENOMIC DNA]</scope>
    <source>
        <strain evidence="2">ATCC 25205 / DSM 745 / LMG 13164 / NCIMB 1802</strain>
    </source>
</reference>
<dbReference type="SUPFAM" id="SSF51004">
    <property type="entry name" value="C-terminal (heme d1) domain of cytochrome cd1-nitrite reductase"/>
    <property type="match status" value="1"/>
</dbReference>
<evidence type="ECO:0000313" key="1">
    <source>
        <dbReference type="EMBL" id="AEL25916.1"/>
    </source>
</evidence>